<evidence type="ECO:0000256" key="1">
    <source>
        <dbReference type="ARBA" id="ARBA00004141"/>
    </source>
</evidence>
<reference evidence="11 12" key="1">
    <citation type="journal article" date="2003" name="Nature">
        <title>Genome divergence in two Prochlorococcus ecotypes reflects oceanic niche differentiation.</title>
        <authorList>
            <person name="Rocap G."/>
            <person name="Larimer F.W."/>
            <person name="Lamerdin J.E."/>
            <person name="Malfatti S."/>
            <person name="Chain P."/>
            <person name="Ahlgren N.A."/>
            <person name="Arellano A."/>
            <person name="Coleman M."/>
            <person name="Hauser L."/>
            <person name="Hess W.R."/>
            <person name="Johnson Z.I."/>
            <person name="Land M.L."/>
            <person name="Lindell D."/>
            <person name="Post A.F."/>
            <person name="Regala W."/>
            <person name="Shah M."/>
            <person name="Shaw S.L."/>
            <person name="Steglich C."/>
            <person name="Sullivan M.B."/>
            <person name="Ting C.S."/>
            <person name="Tolonen A."/>
            <person name="Webb E.A."/>
            <person name="Zinser E.R."/>
            <person name="Chisholm S.W."/>
        </authorList>
    </citation>
    <scope>NUCLEOTIDE SEQUENCE [LARGE SCALE GENOMIC DNA]</scope>
    <source>
        <strain evidence="12">MIT 9313</strain>
    </source>
</reference>
<proteinExistence type="inferred from homology"/>
<dbReference type="AlphaFoldDB" id="Q7V4J2"/>
<keyword evidence="4 11" id="KW-0808">Transferase</keyword>
<feature type="transmembrane region" description="Helical" evidence="8">
    <location>
        <begin position="250"/>
        <end position="271"/>
    </location>
</feature>
<dbReference type="CDD" id="cd06442">
    <property type="entry name" value="DPM1_like"/>
    <property type="match status" value="1"/>
</dbReference>
<dbReference type="CAZy" id="GT2">
    <property type="family name" value="Glycosyltransferase Family 2"/>
</dbReference>
<feature type="transmembrane region" description="Helical" evidence="8">
    <location>
        <begin position="317"/>
        <end position="339"/>
    </location>
</feature>
<evidence type="ECO:0000256" key="5">
    <source>
        <dbReference type="ARBA" id="ARBA00022692"/>
    </source>
</evidence>
<dbReference type="GO" id="GO:0004582">
    <property type="term" value="F:dolichyl-phosphate beta-D-mannosyltransferase activity"/>
    <property type="evidence" value="ECO:0007669"/>
    <property type="project" value="InterPro"/>
</dbReference>
<dbReference type="PANTHER" id="PTHR43398:SF1">
    <property type="entry name" value="DOLICHOL-PHOSPHATE MANNOSYLTRANSFERASE SUBUNIT 1"/>
    <property type="match status" value="1"/>
</dbReference>
<dbReference type="Pfam" id="PF00535">
    <property type="entry name" value="Glycos_transf_2"/>
    <property type="match status" value="1"/>
</dbReference>
<dbReference type="eggNOG" id="COG2246">
    <property type="taxonomic scope" value="Bacteria"/>
</dbReference>
<evidence type="ECO:0000256" key="4">
    <source>
        <dbReference type="ARBA" id="ARBA00022679"/>
    </source>
</evidence>
<keyword evidence="12" id="KW-1185">Reference proteome</keyword>
<evidence type="ECO:0000256" key="6">
    <source>
        <dbReference type="ARBA" id="ARBA00022989"/>
    </source>
</evidence>
<evidence type="ECO:0000256" key="3">
    <source>
        <dbReference type="ARBA" id="ARBA00022676"/>
    </source>
</evidence>
<organism evidence="11 12">
    <name type="scientific">Prochlorococcus marinus (strain MIT 9313)</name>
    <dbReference type="NCBI Taxonomy" id="74547"/>
    <lineage>
        <taxon>Bacteria</taxon>
        <taxon>Bacillati</taxon>
        <taxon>Cyanobacteriota</taxon>
        <taxon>Cyanophyceae</taxon>
        <taxon>Synechococcales</taxon>
        <taxon>Prochlorococcaceae</taxon>
        <taxon>Prochlorococcus</taxon>
    </lineage>
</organism>
<keyword evidence="3" id="KW-0328">Glycosyltransferase</keyword>
<feature type="domain" description="Glycosyltransferase 2-like" evidence="9">
    <location>
        <begin position="14"/>
        <end position="172"/>
    </location>
</feature>
<protein>
    <submittedName>
        <fullName evidence="11">Putative glycosyl transferase</fullName>
    </submittedName>
</protein>
<feature type="domain" description="GtrA/DPMS transmembrane" evidence="10">
    <location>
        <begin position="253"/>
        <end position="370"/>
    </location>
</feature>
<dbReference type="InterPro" id="IPR039528">
    <property type="entry name" value="DPM1-like"/>
</dbReference>
<dbReference type="Pfam" id="PF04138">
    <property type="entry name" value="GtrA_DPMS_TM"/>
    <property type="match status" value="1"/>
</dbReference>
<evidence type="ECO:0000259" key="10">
    <source>
        <dbReference type="Pfam" id="PF04138"/>
    </source>
</evidence>
<gene>
    <name evidence="11" type="ordered locus">PMT_1959</name>
</gene>
<feature type="transmembrane region" description="Helical" evidence="8">
    <location>
        <begin position="351"/>
        <end position="370"/>
    </location>
</feature>
<evidence type="ECO:0000313" key="12">
    <source>
        <dbReference type="Proteomes" id="UP000001423"/>
    </source>
</evidence>
<dbReference type="HOGENOM" id="CLU_039727_0_0_3"/>
<keyword evidence="6 8" id="KW-1133">Transmembrane helix</keyword>
<dbReference type="GO" id="GO:0000271">
    <property type="term" value="P:polysaccharide biosynthetic process"/>
    <property type="evidence" value="ECO:0007669"/>
    <property type="project" value="InterPro"/>
</dbReference>
<dbReference type="InterPro" id="IPR007267">
    <property type="entry name" value="GtrA_DPMS_TM"/>
</dbReference>
<dbReference type="EMBL" id="BX548175">
    <property type="protein sequence ID" value="CAE22133.1"/>
    <property type="molecule type" value="Genomic_DNA"/>
</dbReference>
<evidence type="ECO:0000256" key="2">
    <source>
        <dbReference type="ARBA" id="ARBA00006739"/>
    </source>
</evidence>
<dbReference type="PANTHER" id="PTHR43398">
    <property type="entry name" value="DOLICHOL-PHOSPHATE MANNOSYLTRANSFERASE SUBUNIT 1"/>
    <property type="match status" value="1"/>
</dbReference>
<evidence type="ECO:0000313" key="11">
    <source>
        <dbReference type="EMBL" id="CAE22133.1"/>
    </source>
</evidence>
<comment type="similarity">
    <text evidence="2">Belongs to the glycosyltransferase 2 family.</text>
</comment>
<keyword evidence="5 8" id="KW-0812">Transmembrane</keyword>
<dbReference type="InterPro" id="IPR001173">
    <property type="entry name" value="Glyco_trans_2-like"/>
</dbReference>
<dbReference type="Gene3D" id="3.90.550.10">
    <property type="entry name" value="Spore Coat Polysaccharide Biosynthesis Protein SpsA, Chain A"/>
    <property type="match status" value="1"/>
</dbReference>
<evidence type="ECO:0000256" key="8">
    <source>
        <dbReference type="SAM" id="Phobius"/>
    </source>
</evidence>
<dbReference type="SUPFAM" id="SSF53448">
    <property type="entry name" value="Nucleotide-diphospho-sugar transferases"/>
    <property type="match status" value="1"/>
</dbReference>
<name>Q7V4J2_PROMM</name>
<dbReference type="eggNOG" id="COG0463">
    <property type="taxonomic scope" value="Bacteria"/>
</dbReference>
<sequence length="373" mass="41377">MNQCFEMAETASLSIILPAFNERDNICTIIESIINLSLQCKLEIIVVDDDSPDGTSEVVLALARQYSFIRLVRRVGRSGLSSAIKEGLLNACHEYALVMDCDGQHPTSVIKQAISHLRDKDLDLVVGSRFLQGSVINGLTNDRESASTFANFLAKKSLSKRYRYLTDYMSGFFAVDLKQAMPIIRSVDVNGFKFLYELLAKSNGALLVGEVPLIFEKRLHGSSKLDIAVAWDFLLSFLHSISLKLIPRRAISFALVGLSGVFVQLFSVFILTNTLSYSFQSSLPIAVILAATSNYLINNILTFRFARLNGLKLIKGLTKFLLVSSLPFLANIGLASAYYEHISSNELIAQLLGIIFAFTWNYVASSKFVWNTP</sequence>
<comment type="subcellular location">
    <subcellularLocation>
        <location evidence="1">Membrane</location>
        <topology evidence="1">Multi-pass membrane protein</topology>
    </subcellularLocation>
</comment>
<dbReference type="GO" id="GO:0009247">
    <property type="term" value="P:glycolipid biosynthetic process"/>
    <property type="evidence" value="ECO:0007669"/>
    <property type="project" value="TreeGrafter"/>
</dbReference>
<dbReference type="GO" id="GO:0016020">
    <property type="term" value="C:membrane"/>
    <property type="evidence" value="ECO:0007669"/>
    <property type="project" value="UniProtKB-SubCell"/>
</dbReference>
<accession>Q7V4J2</accession>
<evidence type="ECO:0000256" key="7">
    <source>
        <dbReference type="ARBA" id="ARBA00023136"/>
    </source>
</evidence>
<feature type="transmembrane region" description="Helical" evidence="8">
    <location>
        <begin position="277"/>
        <end position="297"/>
    </location>
</feature>
<dbReference type="KEGG" id="pmt:PMT_1959"/>
<dbReference type="Proteomes" id="UP000001423">
    <property type="component" value="Chromosome"/>
</dbReference>
<dbReference type="InterPro" id="IPR029044">
    <property type="entry name" value="Nucleotide-diphossugar_trans"/>
</dbReference>
<evidence type="ECO:0000259" key="9">
    <source>
        <dbReference type="Pfam" id="PF00535"/>
    </source>
</evidence>
<keyword evidence="7 8" id="KW-0472">Membrane</keyword>